<accession>A0A6A6UE12</accession>
<protein>
    <submittedName>
        <fullName evidence="2">Uncharacterized protein</fullName>
    </submittedName>
</protein>
<dbReference type="EMBL" id="MU004234">
    <property type="protein sequence ID" value="KAF2670402.1"/>
    <property type="molecule type" value="Genomic_DNA"/>
</dbReference>
<feature type="chain" id="PRO_5025656112" evidence="1">
    <location>
        <begin position="18"/>
        <end position="77"/>
    </location>
</feature>
<keyword evidence="1" id="KW-0732">Signal</keyword>
<evidence type="ECO:0000256" key="1">
    <source>
        <dbReference type="SAM" id="SignalP"/>
    </source>
</evidence>
<proteinExistence type="predicted"/>
<gene>
    <name evidence="2" type="ORF">BT63DRAFT_424346</name>
</gene>
<dbReference type="AlphaFoldDB" id="A0A6A6UE12"/>
<sequence length="77" mass="8309">MKFELAAALLSIASVQATAIPAAFPEPQLTAAALNVPRMITPKYRTTAKRAIIRYPAFTLAAKGVREQTILSKNPIN</sequence>
<evidence type="ECO:0000313" key="3">
    <source>
        <dbReference type="Proteomes" id="UP000799302"/>
    </source>
</evidence>
<dbReference type="Proteomes" id="UP000799302">
    <property type="component" value="Unassembled WGS sequence"/>
</dbReference>
<feature type="signal peptide" evidence="1">
    <location>
        <begin position="1"/>
        <end position="17"/>
    </location>
</feature>
<reference evidence="2" key="1">
    <citation type="journal article" date="2020" name="Stud. Mycol.">
        <title>101 Dothideomycetes genomes: a test case for predicting lifestyles and emergence of pathogens.</title>
        <authorList>
            <person name="Haridas S."/>
            <person name="Albert R."/>
            <person name="Binder M."/>
            <person name="Bloem J."/>
            <person name="Labutti K."/>
            <person name="Salamov A."/>
            <person name="Andreopoulos B."/>
            <person name="Baker S."/>
            <person name="Barry K."/>
            <person name="Bills G."/>
            <person name="Bluhm B."/>
            <person name="Cannon C."/>
            <person name="Castanera R."/>
            <person name="Culley D."/>
            <person name="Daum C."/>
            <person name="Ezra D."/>
            <person name="Gonzalez J."/>
            <person name="Henrissat B."/>
            <person name="Kuo A."/>
            <person name="Liang C."/>
            <person name="Lipzen A."/>
            <person name="Lutzoni F."/>
            <person name="Magnuson J."/>
            <person name="Mondo S."/>
            <person name="Nolan M."/>
            <person name="Ohm R."/>
            <person name="Pangilinan J."/>
            <person name="Park H.-J."/>
            <person name="Ramirez L."/>
            <person name="Alfaro M."/>
            <person name="Sun H."/>
            <person name="Tritt A."/>
            <person name="Yoshinaga Y."/>
            <person name="Zwiers L.-H."/>
            <person name="Turgeon B."/>
            <person name="Goodwin S."/>
            <person name="Spatafora J."/>
            <person name="Crous P."/>
            <person name="Grigoriev I."/>
        </authorList>
    </citation>
    <scope>NUCLEOTIDE SEQUENCE</scope>
    <source>
        <strain evidence="2">CBS 115976</strain>
    </source>
</reference>
<organism evidence="2 3">
    <name type="scientific">Microthyrium microscopicum</name>
    <dbReference type="NCBI Taxonomy" id="703497"/>
    <lineage>
        <taxon>Eukaryota</taxon>
        <taxon>Fungi</taxon>
        <taxon>Dikarya</taxon>
        <taxon>Ascomycota</taxon>
        <taxon>Pezizomycotina</taxon>
        <taxon>Dothideomycetes</taxon>
        <taxon>Dothideomycetes incertae sedis</taxon>
        <taxon>Microthyriales</taxon>
        <taxon>Microthyriaceae</taxon>
        <taxon>Microthyrium</taxon>
    </lineage>
</organism>
<keyword evidence="3" id="KW-1185">Reference proteome</keyword>
<evidence type="ECO:0000313" key="2">
    <source>
        <dbReference type="EMBL" id="KAF2670402.1"/>
    </source>
</evidence>
<name>A0A6A6UE12_9PEZI</name>